<dbReference type="PANTHER" id="PTHR31503">
    <property type="entry name" value="VACUOLAR CALCIUM ION TRANSPORTER"/>
    <property type="match status" value="1"/>
</dbReference>
<dbReference type="GO" id="GO:0016787">
    <property type="term" value="F:hydrolase activity"/>
    <property type="evidence" value="ECO:0007669"/>
    <property type="project" value="UniProtKB-KW"/>
</dbReference>
<dbReference type="EMBL" id="MU825873">
    <property type="protein sequence ID" value="KAJ7387752.1"/>
    <property type="molecule type" value="Genomic_DNA"/>
</dbReference>
<keyword evidence="9" id="KW-0378">Hydrolase</keyword>
<evidence type="ECO:0000256" key="4">
    <source>
        <dbReference type="ARBA" id="ARBA00022989"/>
    </source>
</evidence>
<evidence type="ECO:0000256" key="7">
    <source>
        <dbReference type="SAM" id="Phobius"/>
    </source>
</evidence>
<organism evidence="9 10">
    <name type="scientific">Desmophyllum pertusum</name>
    <dbReference type="NCBI Taxonomy" id="174260"/>
    <lineage>
        <taxon>Eukaryota</taxon>
        <taxon>Metazoa</taxon>
        <taxon>Cnidaria</taxon>
        <taxon>Anthozoa</taxon>
        <taxon>Hexacorallia</taxon>
        <taxon>Scleractinia</taxon>
        <taxon>Caryophylliina</taxon>
        <taxon>Caryophylliidae</taxon>
        <taxon>Desmophyllum</taxon>
    </lineage>
</organism>
<reference evidence="9" key="1">
    <citation type="submission" date="2023-01" db="EMBL/GenBank/DDBJ databases">
        <title>Genome assembly of the deep-sea coral Lophelia pertusa.</title>
        <authorList>
            <person name="Herrera S."/>
            <person name="Cordes E."/>
        </authorList>
    </citation>
    <scope>NUCLEOTIDE SEQUENCE</scope>
    <source>
        <strain evidence="9">USNM1676648</strain>
        <tissue evidence="9">Polyp</tissue>
    </source>
</reference>
<dbReference type="GO" id="GO:0016020">
    <property type="term" value="C:membrane"/>
    <property type="evidence" value="ECO:0007669"/>
    <property type="project" value="InterPro"/>
</dbReference>
<evidence type="ECO:0000313" key="9">
    <source>
        <dbReference type="EMBL" id="KAJ7387752.1"/>
    </source>
</evidence>
<evidence type="ECO:0000256" key="3">
    <source>
        <dbReference type="ARBA" id="ARBA00022692"/>
    </source>
</evidence>
<feature type="transmembrane region" description="Helical" evidence="7">
    <location>
        <begin position="22"/>
        <end position="46"/>
    </location>
</feature>
<dbReference type="Proteomes" id="UP001163046">
    <property type="component" value="Unassembled WGS sequence"/>
</dbReference>
<keyword evidence="6 7" id="KW-0472">Membrane</keyword>
<keyword evidence="4 7" id="KW-1133">Transmembrane helix</keyword>
<dbReference type="Pfam" id="PF01699">
    <property type="entry name" value="Na_Ca_ex"/>
    <property type="match status" value="1"/>
</dbReference>
<keyword evidence="3 7" id="KW-0812">Transmembrane</keyword>
<dbReference type="InterPro" id="IPR004713">
    <property type="entry name" value="CaH_exchang"/>
</dbReference>
<keyword evidence="10" id="KW-1185">Reference proteome</keyword>
<feature type="domain" description="Sodium/calcium exchanger membrane region" evidence="8">
    <location>
        <begin position="18"/>
        <end position="100"/>
    </location>
</feature>
<evidence type="ECO:0000256" key="2">
    <source>
        <dbReference type="ARBA" id="ARBA00022448"/>
    </source>
</evidence>
<name>A0A9W9ZU41_9CNID</name>
<evidence type="ECO:0000259" key="8">
    <source>
        <dbReference type="Pfam" id="PF01699"/>
    </source>
</evidence>
<evidence type="ECO:0000256" key="6">
    <source>
        <dbReference type="ARBA" id="ARBA00023136"/>
    </source>
</evidence>
<evidence type="ECO:0000256" key="1">
    <source>
        <dbReference type="ARBA" id="ARBA00004127"/>
    </source>
</evidence>
<feature type="transmembrane region" description="Helical" evidence="7">
    <location>
        <begin position="58"/>
        <end position="80"/>
    </location>
</feature>
<dbReference type="GO" id="GO:0015369">
    <property type="term" value="F:calcium:proton antiporter activity"/>
    <property type="evidence" value="ECO:0007669"/>
    <property type="project" value="TreeGrafter"/>
</dbReference>
<keyword evidence="2" id="KW-0813">Transport</keyword>
<dbReference type="OrthoDB" id="26525at2759"/>
<comment type="subcellular location">
    <subcellularLocation>
        <location evidence="1">Endomembrane system</location>
        <topology evidence="1">Multi-pass membrane protein</topology>
    </subcellularLocation>
</comment>
<comment type="caution">
    <text evidence="9">The sequence shown here is derived from an EMBL/GenBank/DDBJ whole genome shotgun (WGS) entry which is preliminary data.</text>
</comment>
<evidence type="ECO:0000313" key="10">
    <source>
        <dbReference type="Proteomes" id="UP001163046"/>
    </source>
</evidence>
<accession>A0A9W9ZU41</accession>
<sequence length="143" mass="16009">MCDVLSSLTNPKNKSFIPISPFYVSFVVTPLCSNASELVSSLIFAAKKKKENISMTFAQLYGAGTMNNTLCLGIFAALVYLRDLKWYYSAEVTVIILVQWVVGIIGFRLTYKVILTNITCSASHNPGFRRKHSTETGRHLLHR</sequence>
<dbReference type="GO" id="GO:0006874">
    <property type="term" value="P:intracellular calcium ion homeostasis"/>
    <property type="evidence" value="ECO:0007669"/>
    <property type="project" value="TreeGrafter"/>
</dbReference>
<dbReference type="GO" id="GO:0012505">
    <property type="term" value="C:endomembrane system"/>
    <property type="evidence" value="ECO:0007669"/>
    <property type="project" value="UniProtKB-SubCell"/>
</dbReference>
<dbReference type="AlphaFoldDB" id="A0A9W9ZU41"/>
<protein>
    <submittedName>
        <fullName evidence="9">Alpha/beta hydrolase domain-containing protein 11</fullName>
    </submittedName>
</protein>
<gene>
    <name evidence="9" type="primary">ABHD11_2</name>
    <name evidence="9" type="ORF">OS493_001095</name>
</gene>
<keyword evidence="5" id="KW-0406">Ion transport</keyword>
<dbReference type="PANTHER" id="PTHR31503:SF36">
    <property type="entry name" value="SODIUM_CALCIUM EXCHANGER MEMBRANE REGION DOMAIN-CONTAINING PROTEIN"/>
    <property type="match status" value="1"/>
</dbReference>
<feature type="transmembrane region" description="Helical" evidence="7">
    <location>
        <begin position="86"/>
        <end position="107"/>
    </location>
</feature>
<evidence type="ECO:0000256" key="5">
    <source>
        <dbReference type="ARBA" id="ARBA00023065"/>
    </source>
</evidence>
<dbReference type="InterPro" id="IPR004837">
    <property type="entry name" value="NaCa_Exmemb"/>
</dbReference>
<proteinExistence type="predicted"/>